<evidence type="ECO:0000256" key="2">
    <source>
        <dbReference type="SAM" id="MobiDB-lite"/>
    </source>
</evidence>
<dbReference type="FunFam" id="3.30.420.40:FF:000058">
    <property type="entry name" value="Putative actin-related protein 5"/>
    <property type="match status" value="1"/>
</dbReference>
<comment type="similarity">
    <text evidence="1">Belongs to the actin family.</text>
</comment>
<gene>
    <name evidence="3" type="ORF">LAMI_0C08130G</name>
</gene>
<dbReference type="CDD" id="cd10211">
    <property type="entry name" value="ASKHA_NBD_Arp5"/>
    <property type="match status" value="1"/>
</dbReference>
<accession>A0A1G4J4P2</accession>
<feature type="region of interest" description="Disordered" evidence="2">
    <location>
        <begin position="473"/>
        <end position="526"/>
    </location>
</feature>
<dbReference type="OrthoDB" id="7340501at2759"/>
<feature type="region of interest" description="Disordered" evidence="2">
    <location>
        <begin position="423"/>
        <end position="442"/>
    </location>
</feature>
<feature type="compositionally biased region" description="Basic and acidic residues" evidence="2">
    <location>
        <begin position="473"/>
        <end position="484"/>
    </location>
</feature>
<dbReference type="Proteomes" id="UP000191024">
    <property type="component" value="Chromosome C"/>
</dbReference>
<proteinExistence type="inferred from homology"/>
<dbReference type="InterPro" id="IPR004000">
    <property type="entry name" value="Actin"/>
</dbReference>
<dbReference type="AlphaFoldDB" id="A0A1G4J4P2"/>
<keyword evidence="4" id="KW-1185">Reference proteome</keyword>
<evidence type="ECO:0000313" key="3">
    <source>
        <dbReference type="EMBL" id="SCU84597.1"/>
    </source>
</evidence>
<dbReference type="SUPFAM" id="SSF53067">
    <property type="entry name" value="Actin-like ATPase domain"/>
    <property type="match status" value="2"/>
</dbReference>
<dbReference type="EMBL" id="LT598466">
    <property type="protein sequence ID" value="SCU84597.1"/>
    <property type="molecule type" value="Genomic_DNA"/>
</dbReference>
<sequence length="748" mass="86799">MSTLKDTSLPPLQVHYLNDGELETKAEPFDDSSNYDANLPIAIDFGSNSVRAGYGNRNVPSHVFPNRLARYRDRKLNRNLTFVGNDTNLDLSIRAQAKNPYDGAFISNWDYTEEIMEYTFHHLGVQGDNGISNPILLTEKLATLQSQRNNWYQILFEGFGCPQVTFGIDSLFAFYANNEPTSSGLVISSGHEDSHVIPVVDGKGCLSEAKRINWGGHQSVDYLSNLLALKYPYFPTKPTYHQFESLYQDFCYVSQDYEAEIKNILTLEELETKDVVVEAPFTEILPPEKSEEELRLQAEKRKETGKRLQEQAKQRRLEKLVQKEEEYEYYSQLKEQFKDQPKKAILSTLQTAGFEDEQDFKRYITGLEKTLKRARVLDVEEEQEEDANTKFDLVDIPDDQLDEAQIREKRKQRLLKANLEARQRAKEEKLEREKIEQEAREKDVQWRKEDLSGWIRNKRDRLTALLQSRREKLKVKSDMKDRKSQAAQKRMKNLASLAEERSRPNSKRSRQQVTVDNDPNDTFGANDEDWLVYSDISQNPEVLDQRIEEEYKTIVELEQMLLEYDPNFTEEDTLDAQYDWRNSTLHLFLRGPRAHDNEDIHEQHQMHLNVERIRVPEVIFQPSLGGFDQAGISSICEAILMNKFGSTSRELSQLCQNFASNILLTGGNTKLPGLKNRIVREFTQFLPMHTKLNVKLASDPLLDTWKGMAKLSQNEEQYKTSFVTKSEYEEYGPHYIKEHGLGNVTHFQ</sequence>
<name>A0A1G4J4P2_9SACH</name>
<dbReference type="SMART" id="SM00268">
    <property type="entry name" value="ACTIN"/>
    <property type="match status" value="1"/>
</dbReference>
<dbReference type="PANTHER" id="PTHR11937">
    <property type="entry name" value="ACTIN"/>
    <property type="match status" value="1"/>
</dbReference>
<reference evidence="4" key="1">
    <citation type="submission" date="2016-03" db="EMBL/GenBank/DDBJ databases">
        <authorList>
            <person name="Devillers H."/>
        </authorList>
    </citation>
    <scope>NUCLEOTIDE SEQUENCE [LARGE SCALE GENOMIC DNA]</scope>
</reference>
<dbReference type="InterPro" id="IPR043129">
    <property type="entry name" value="ATPase_NBD"/>
</dbReference>
<dbReference type="Pfam" id="PF00022">
    <property type="entry name" value="Actin"/>
    <property type="match status" value="2"/>
</dbReference>
<organism evidence="3 4">
    <name type="scientific">Lachancea mirantina</name>
    <dbReference type="NCBI Taxonomy" id="1230905"/>
    <lineage>
        <taxon>Eukaryota</taxon>
        <taxon>Fungi</taxon>
        <taxon>Dikarya</taxon>
        <taxon>Ascomycota</taxon>
        <taxon>Saccharomycotina</taxon>
        <taxon>Saccharomycetes</taxon>
        <taxon>Saccharomycetales</taxon>
        <taxon>Saccharomycetaceae</taxon>
        <taxon>Lachancea</taxon>
    </lineage>
</organism>
<evidence type="ECO:0000256" key="1">
    <source>
        <dbReference type="RuleBase" id="RU000487"/>
    </source>
</evidence>
<evidence type="ECO:0000313" key="4">
    <source>
        <dbReference type="Proteomes" id="UP000191024"/>
    </source>
</evidence>
<protein>
    <submittedName>
        <fullName evidence="3">LAMI_0C08130g1_1</fullName>
    </submittedName>
</protein>
<dbReference type="STRING" id="1230905.A0A1G4J4P2"/>
<dbReference type="Gene3D" id="3.30.420.40">
    <property type="match status" value="2"/>
</dbReference>